<comment type="caution">
    <text evidence="3">The sequence shown here is derived from an EMBL/GenBank/DDBJ whole genome shotgun (WGS) entry which is preliminary data.</text>
</comment>
<sequence length="192" mass="19954">MMRPGLMILACTLLLSGCAGVEGDFECNATAGDKCMTMSDANDVARSKTGGDVAGKPGATSLPSLVDLPQSAVPPPRAVTLPPGKPVEYHASGSGAARSPLMNGSGRVTTSAPLRPFTSRPLMVSSATVPRGPACHTGDCDYPGTVAVARTPERVGTVWVAPWTDSENNFHQPGRISFVLQGPQWVQPARIE</sequence>
<protein>
    <submittedName>
        <fullName evidence="3">Conjugal transfer pilus assembly protein TraV</fullName>
    </submittedName>
</protein>
<accession>A0A4R6E197</accession>
<dbReference type="EMBL" id="SNVX01000018">
    <property type="protein sequence ID" value="TDN51496.1"/>
    <property type="molecule type" value="Genomic_DNA"/>
</dbReference>
<dbReference type="PROSITE" id="PS51257">
    <property type="entry name" value="PROKAR_LIPOPROTEIN"/>
    <property type="match status" value="1"/>
</dbReference>
<dbReference type="NCBIfam" id="TIGR02747">
    <property type="entry name" value="TraV"/>
    <property type="match status" value="1"/>
</dbReference>
<evidence type="ECO:0000313" key="4">
    <source>
        <dbReference type="Proteomes" id="UP000295530"/>
    </source>
</evidence>
<feature type="region of interest" description="Disordered" evidence="1">
    <location>
        <begin position="47"/>
        <end position="76"/>
    </location>
</feature>
<feature type="signal peptide" evidence="2">
    <location>
        <begin position="1"/>
        <end position="21"/>
    </location>
</feature>
<evidence type="ECO:0000256" key="1">
    <source>
        <dbReference type="SAM" id="MobiDB-lite"/>
    </source>
</evidence>
<name>A0A4R6E197_SCAGO</name>
<proteinExistence type="predicted"/>
<dbReference type="RefSeq" id="WP_133462094.1">
    <property type="nucleotide sequence ID" value="NZ_SNVX01000018.1"/>
</dbReference>
<dbReference type="Proteomes" id="UP000295530">
    <property type="component" value="Unassembled WGS sequence"/>
</dbReference>
<keyword evidence="4" id="KW-1185">Reference proteome</keyword>
<keyword evidence="2" id="KW-0732">Signal</keyword>
<evidence type="ECO:0000256" key="2">
    <source>
        <dbReference type="SAM" id="SignalP"/>
    </source>
</evidence>
<dbReference type="OrthoDB" id="6539313at2"/>
<evidence type="ECO:0000313" key="3">
    <source>
        <dbReference type="EMBL" id="TDN51496.1"/>
    </source>
</evidence>
<organism evidence="3 4">
    <name type="scientific">Scandinavium goeteborgense</name>
    <dbReference type="NCBI Taxonomy" id="1851514"/>
    <lineage>
        <taxon>Bacteria</taxon>
        <taxon>Pseudomonadati</taxon>
        <taxon>Pseudomonadota</taxon>
        <taxon>Gammaproteobacteria</taxon>
        <taxon>Enterobacterales</taxon>
        <taxon>Enterobacteriaceae</taxon>
        <taxon>Scandinavium</taxon>
    </lineage>
</organism>
<dbReference type="AlphaFoldDB" id="A0A4R6E197"/>
<reference evidence="3 4" key="1">
    <citation type="submission" date="2019-03" db="EMBL/GenBank/DDBJ databases">
        <title>Genomic analyses of the natural microbiome of Caenorhabditis elegans.</title>
        <authorList>
            <person name="Samuel B."/>
        </authorList>
    </citation>
    <scope>NUCLEOTIDE SEQUENCE [LARGE SCALE GENOMIC DNA]</scope>
    <source>
        <strain evidence="3 4">BIGb0156</strain>
    </source>
</reference>
<feature type="chain" id="PRO_5020694021" evidence="2">
    <location>
        <begin position="22"/>
        <end position="192"/>
    </location>
</feature>
<dbReference type="InterPro" id="IPR014118">
    <property type="entry name" value="T4SS_TraV"/>
</dbReference>
<dbReference type="Pfam" id="PF09676">
    <property type="entry name" value="TraV"/>
    <property type="match status" value="1"/>
</dbReference>
<gene>
    <name evidence="3" type="ORF">EC847_11825</name>
</gene>